<protein>
    <submittedName>
        <fullName evidence="1">Uncharacterized protein</fullName>
    </submittedName>
</protein>
<proteinExistence type="predicted"/>
<dbReference type="EMBL" id="CCNE01000023">
    <property type="protein sequence ID" value="CDX58758.1"/>
    <property type="molecule type" value="Genomic_DNA"/>
</dbReference>
<dbReference type="AlphaFoldDB" id="A0A090GV43"/>
<sequence>MDEAATRSAITIGPIYLGENL</sequence>
<dbReference type="Proteomes" id="UP000046122">
    <property type="component" value="Unassembled WGS sequence"/>
</dbReference>
<name>A0A090GV43_MESPL</name>
<evidence type="ECO:0000313" key="1">
    <source>
        <dbReference type="EMBL" id="CDX58758.1"/>
    </source>
</evidence>
<organism evidence="1 2">
    <name type="scientific">Mesorhizobium plurifarium</name>
    <dbReference type="NCBI Taxonomy" id="69974"/>
    <lineage>
        <taxon>Bacteria</taxon>
        <taxon>Pseudomonadati</taxon>
        <taxon>Pseudomonadota</taxon>
        <taxon>Alphaproteobacteria</taxon>
        <taxon>Hyphomicrobiales</taxon>
        <taxon>Phyllobacteriaceae</taxon>
        <taxon>Mesorhizobium</taxon>
    </lineage>
</organism>
<evidence type="ECO:0000313" key="2">
    <source>
        <dbReference type="Proteomes" id="UP000046122"/>
    </source>
</evidence>
<reference evidence="1 2" key="1">
    <citation type="submission" date="2014-08" db="EMBL/GenBank/DDBJ databases">
        <authorList>
            <person name="Moulin Lionel"/>
        </authorList>
    </citation>
    <scope>NUCLEOTIDE SEQUENCE [LARGE SCALE GENOMIC DNA]</scope>
</reference>
<gene>
    <name evidence="1" type="ORF">MPL3365_30292</name>
</gene>
<accession>A0A090GV43</accession>